<accession>A0A263D651</accession>
<evidence type="ECO:0000313" key="2">
    <source>
        <dbReference type="EMBL" id="OZM73992.1"/>
    </source>
</evidence>
<feature type="region of interest" description="Disordered" evidence="1">
    <location>
        <begin position="128"/>
        <end position="152"/>
    </location>
</feature>
<dbReference type="Proteomes" id="UP000242444">
    <property type="component" value="Unassembled WGS sequence"/>
</dbReference>
<organism evidence="2 3">
    <name type="scientific">Amycolatopsis antarctica</name>
    <dbReference type="NCBI Taxonomy" id="1854586"/>
    <lineage>
        <taxon>Bacteria</taxon>
        <taxon>Bacillati</taxon>
        <taxon>Actinomycetota</taxon>
        <taxon>Actinomycetes</taxon>
        <taxon>Pseudonocardiales</taxon>
        <taxon>Pseudonocardiaceae</taxon>
        <taxon>Amycolatopsis</taxon>
    </lineage>
</organism>
<keyword evidence="3" id="KW-1185">Reference proteome</keyword>
<evidence type="ECO:0000256" key="1">
    <source>
        <dbReference type="SAM" id="MobiDB-lite"/>
    </source>
</evidence>
<feature type="compositionally biased region" description="Basic and acidic residues" evidence="1">
    <location>
        <begin position="128"/>
        <end position="142"/>
    </location>
</feature>
<name>A0A263D651_9PSEU</name>
<sequence>MPTVTLNLRNDPAHLDEIELDDLTPKARALALAIAASELHTPGLIHAMHESGETRPWRGWAHQFPRALVTTPSGYLEIEARAFPPDWQIPTHDRTRLPGQWVIEHADDLVDRDGALTRLRARGIRPSHEEFRARTSKGDMPRPARHVSTGGTEMPLWSAADLDTWAREHVVTTTEAAPLMGVRDAPAARRKLDRWGVQPIFRQPGRDGQNLYDTAEIRERVAQAPGRGARTDLT</sequence>
<dbReference type="AlphaFoldDB" id="A0A263D651"/>
<dbReference type="InParanoid" id="A0A263D651"/>
<evidence type="ECO:0000313" key="3">
    <source>
        <dbReference type="Proteomes" id="UP000242444"/>
    </source>
</evidence>
<dbReference type="RefSeq" id="WP_094861749.1">
    <property type="nucleotide sequence ID" value="NZ_NKYE01000003.1"/>
</dbReference>
<dbReference type="OrthoDB" id="3699200at2"/>
<gene>
    <name evidence="2" type="ORF">CFN78_06805</name>
</gene>
<comment type="caution">
    <text evidence="2">The sequence shown here is derived from an EMBL/GenBank/DDBJ whole genome shotgun (WGS) entry which is preliminary data.</text>
</comment>
<reference evidence="2 3" key="1">
    <citation type="submission" date="2017-07" db="EMBL/GenBank/DDBJ databases">
        <title>Amycolatopsis antarcticus sp. nov., isolated from the surface of an Antarcticus brown macroalga.</title>
        <authorList>
            <person name="Wang J."/>
            <person name="Leiva S."/>
            <person name="Huang J."/>
            <person name="Huang Y."/>
        </authorList>
    </citation>
    <scope>NUCLEOTIDE SEQUENCE [LARGE SCALE GENOMIC DNA]</scope>
    <source>
        <strain evidence="2 3">AU-G6</strain>
    </source>
</reference>
<proteinExistence type="predicted"/>
<dbReference type="EMBL" id="NKYE01000003">
    <property type="protein sequence ID" value="OZM73992.1"/>
    <property type="molecule type" value="Genomic_DNA"/>
</dbReference>
<protein>
    <submittedName>
        <fullName evidence="2">Uncharacterized protein</fullName>
    </submittedName>
</protein>